<reference evidence="2" key="1">
    <citation type="submission" date="2013-07" db="EMBL/GenBank/DDBJ databases">
        <title>The Genome Sequence of Cryptococcus bestiolae CBS10118.</title>
        <authorList>
            <consortium name="The Broad Institute Genome Sequencing Platform"/>
            <person name="Cuomo C."/>
            <person name="Litvintseva A."/>
            <person name="Chen Y."/>
            <person name="Heitman J."/>
            <person name="Sun S."/>
            <person name="Springer D."/>
            <person name="Dromer F."/>
            <person name="Young S.K."/>
            <person name="Zeng Q."/>
            <person name="Gargeya S."/>
            <person name="Fitzgerald M."/>
            <person name="Abouelleil A."/>
            <person name="Alvarado L."/>
            <person name="Berlin A.M."/>
            <person name="Chapman S.B."/>
            <person name="Dewar J."/>
            <person name="Goldberg J."/>
            <person name="Griggs A."/>
            <person name="Gujja S."/>
            <person name="Hansen M."/>
            <person name="Howarth C."/>
            <person name="Imamovic A."/>
            <person name="Larimer J."/>
            <person name="McCowan C."/>
            <person name="Murphy C."/>
            <person name="Pearson M."/>
            <person name="Priest M."/>
            <person name="Roberts A."/>
            <person name="Saif S."/>
            <person name="Shea T."/>
            <person name="Sykes S."/>
            <person name="Wortman J."/>
            <person name="Nusbaum C."/>
            <person name="Birren B."/>
        </authorList>
    </citation>
    <scope>NUCLEOTIDE SEQUENCE [LARGE SCALE GENOMIC DNA]</scope>
    <source>
        <strain evidence="2">CBS 10118</strain>
    </source>
</reference>
<dbReference type="VEuPathDB" id="FungiDB:I302_02666"/>
<keyword evidence="4" id="KW-1185">Reference proteome</keyword>
<gene>
    <name evidence="2" type="ORF">I302_02666</name>
    <name evidence="3" type="ORF">I302_103960</name>
</gene>
<evidence type="ECO:0000313" key="4">
    <source>
        <dbReference type="Proteomes" id="UP000092730"/>
    </source>
</evidence>
<dbReference type="EMBL" id="KI894019">
    <property type="protein sequence ID" value="OCF27817.1"/>
    <property type="molecule type" value="Genomic_DNA"/>
</dbReference>
<reference evidence="3" key="2">
    <citation type="submission" date="2013-07" db="EMBL/GenBank/DDBJ databases">
        <authorList>
            <consortium name="The Broad Institute Genome Sequencing Platform"/>
            <person name="Cuomo C."/>
            <person name="Litvintseva A."/>
            <person name="Chen Y."/>
            <person name="Heitman J."/>
            <person name="Sun S."/>
            <person name="Springer D."/>
            <person name="Dromer F."/>
            <person name="Young S.K."/>
            <person name="Zeng Q."/>
            <person name="Gargeya S."/>
            <person name="Fitzgerald M."/>
            <person name="Abouelleil A."/>
            <person name="Alvarado L."/>
            <person name="Berlin A.M."/>
            <person name="Chapman S.B."/>
            <person name="Dewar J."/>
            <person name="Goldberg J."/>
            <person name="Griggs A."/>
            <person name="Gujja S."/>
            <person name="Hansen M."/>
            <person name="Howarth C."/>
            <person name="Imamovic A."/>
            <person name="Larimer J."/>
            <person name="McCowan C."/>
            <person name="Murphy C."/>
            <person name="Pearson M."/>
            <person name="Priest M."/>
            <person name="Roberts A."/>
            <person name="Saif S."/>
            <person name="Shea T."/>
            <person name="Sykes S."/>
            <person name="Wortman J."/>
            <person name="Nusbaum C."/>
            <person name="Birren B."/>
        </authorList>
    </citation>
    <scope>NUCLEOTIDE SEQUENCE</scope>
    <source>
        <strain evidence="3">CBS 10118</strain>
    </source>
</reference>
<dbReference type="Proteomes" id="UP000092730">
    <property type="component" value="Chromosome 2"/>
</dbReference>
<dbReference type="GeneID" id="30207065"/>
<reference evidence="3" key="4">
    <citation type="submission" date="2024-02" db="EMBL/GenBank/DDBJ databases">
        <title>Comparative genomics of Cryptococcus and Kwoniella reveals pathogenesis evolution and contrasting modes of karyotype evolution via chromosome fusion or intercentromeric recombination.</title>
        <authorList>
            <person name="Coelho M.A."/>
            <person name="David-Palma M."/>
            <person name="Shea T."/>
            <person name="Bowers K."/>
            <person name="McGinley-Smith S."/>
            <person name="Mohammad A.W."/>
            <person name="Gnirke A."/>
            <person name="Yurkov A.M."/>
            <person name="Nowrousian M."/>
            <person name="Sun S."/>
            <person name="Cuomo C.A."/>
            <person name="Heitman J."/>
        </authorList>
    </citation>
    <scope>NUCLEOTIDE SEQUENCE</scope>
    <source>
        <strain evidence="3">CBS 10118</strain>
    </source>
</reference>
<dbReference type="EMBL" id="CP144542">
    <property type="protein sequence ID" value="WVW81957.1"/>
    <property type="molecule type" value="Genomic_DNA"/>
</dbReference>
<name>A0A1B9G9X9_9TREE</name>
<evidence type="ECO:0000313" key="3">
    <source>
        <dbReference type="EMBL" id="WVW81957.1"/>
    </source>
</evidence>
<dbReference type="RefSeq" id="XP_019048887.1">
    <property type="nucleotide sequence ID" value="XM_019189325.1"/>
</dbReference>
<protein>
    <submittedName>
        <fullName evidence="2">Uncharacterized protein</fullName>
    </submittedName>
</protein>
<dbReference type="AlphaFoldDB" id="A0A1B9G9X9"/>
<dbReference type="OrthoDB" id="2577952at2759"/>
<feature type="compositionally biased region" description="Basic and acidic residues" evidence="1">
    <location>
        <begin position="10"/>
        <end position="23"/>
    </location>
</feature>
<accession>A0A1B9G9X9</accession>
<sequence>MLDAASRATASDRLDRDSPREETGVSELGTTEPLHLDMDQTSLIAFRDLANVSDPHCPSLSFQQAKLLQQCDKFICNDNITSAVRRELYEWGRTRPCELLVLASDGNDTIMGRVALENMTDSTSIEQQISGDLYQIRPLQTKRIWGRMRMLSPAWQIELIWLAFDGPRGRQVIMDQRSYGGRTEKRTIVRLNADWGTLWQRSRPTWDLLETTNYEKQGGRSRIEKVALKV</sequence>
<dbReference type="KEGG" id="kbi:30207065"/>
<evidence type="ECO:0000256" key="1">
    <source>
        <dbReference type="SAM" id="MobiDB-lite"/>
    </source>
</evidence>
<evidence type="ECO:0000313" key="2">
    <source>
        <dbReference type="EMBL" id="OCF27817.1"/>
    </source>
</evidence>
<feature type="region of interest" description="Disordered" evidence="1">
    <location>
        <begin position="1"/>
        <end position="31"/>
    </location>
</feature>
<reference evidence="2" key="3">
    <citation type="submission" date="2014-01" db="EMBL/GenBank/DDBJ databases">
        <title>Evolution of pathogenesis and genome organization in the Tremellales.</title>
        <authorList>
            <person name="Cuomo C."/>
            <person name="Litvintseva A."/>
            <person name="Heitman J."/>
            <person name="Chen Y."/>
            <person name="Sun S."/>
            <person name="Springer D."/>
            <person name="Dromer F."/>
            <person name="Young S."/>
            <person name="Zeng Q."/>
            <person name="Chapman S."/>
            <person name="Gujja S."/>
            <person name="Saif S."/>
            <person name="Birren B."/>
        </authorList>
    </citation>
    <scope>NUCLEOTIDE SEQUENCE</scope>
    <source>
        <strain evidence="2">CBS 10118</strain>
    </source>
</reference>
<organism evidence="2">
    <name type="scientific">Kwoniella bestiolae CBS 10118</name>
    <dbReference type="NCBI Taxonomy" id="1296100"/>
    <lineage>
        <taxon>Eukaryota</taxon>
        <taxon>Fungi</taxon>
        <taxon>Dikarya</taxon>
        <taxon>Basidiomycota</taxon>
        <taxon>Agaricomycotina</taxon>
        <taxon>Tremellomycetes</taxon>
        <taxon>Tremellales</taxon>
        <taxon>Cryptococcaceae</taxon>
        <taxon>Kwoniella</taxon>
    </lineage>
</organism>
<proteinExistence type="predicted"/>